<reference evidence="1" key="1">
    <citation type="submission" date="2011-11" db="EMBL/GenBank/DDBJ databases">
        <title>Decoding the brain transcriptome of the Eastern honeybee (Apis cerana) based on pyrosequencing.</title>
        <authorList>
            <person name="Sun L."/>
            <person name="Zheng H."/>
            <person name="Wang Y."/>
            <person name="Xie X."/>
            <person name="Zhu Y."/>
            <person name="Gu W."/>
            <person name="Wang S."/>
        </authorList>
    </citation>
    <scope>NUCLEOTIDE SEQUENCE</scope>
    <source>
        <tissue evidence="1">Brain</tissue>
    </source>
</reference>
<protein>
    <submittedName>
        <fullName evidence="1">Axotactin</fullName>
    </submittedName>
</protein>
<dbReference type="EMBL" id="JR048891">
    <property type="protein sequence ID" value="AEY60792.1"/>
    <property type="molecule type" value="mRNA"/>
</dbReference>
<proteinExistence type="evidence at transcript level"/>
<name>V9IJF9_APICE</name>
<gene>
    <name evidence="1" type="ORF">ACCB10112</name>
</gene>
<dbReference type="AlphaFoldDB" id="V9IJF9"/>
<accession>V9IJF9</accession>
<evidence type="ECO:0000313" key="1">
    <source>
        <dbReference type="EMBL" id="AEY60792.1"/>
    </source>
</evidence>
<sequence>MNKTCINPNLSCNCDFTGNGDKWLSDEGYYETPDSLGITGMVFLQQRDLEEDAQGRITLGPLECVETSK</sequence>
<organism evidence="1">
    <name type="scientific">Apis cerana</name>
    <name type="common">Indian honeybee</name>
    <dbReference type="NCBI Taxonomy" id="7461"/>
    <lineage>
        <taxon>Eukaryota</taxon>
        <taxon>Metazoa</taxon>
        <taxon>Ecdysozoa</taxon>
        <taxon>Arthropoda</taxon>
        <taxon>Hexapoda</taxon>
        <taxon>Insecta</taxon>
        <taxon>Pterygota</taxon>
        <taxon>Neoptera</taxon>
        <taxon>Endopterygota</taxon>
        <taxon>Hymenoptera</taxon>
        <taxon>Apocrita</taxon>
        <taxon>Aculeata</taxon>
        <taxon>Apoidea</taxon>
        <taxon>Anthophila</taxon>
        <taxon>Apidae</taxon>
        <taxon>Apis</taxon>
    </lineage>
</organism>